<evidence type="ECO:0000256" key="1">
    <source>
        <dbReference type="SAM" id="Phobius"/>
    </source>
</evidence>
<feature type="transmembrane region" description="Helical" evidence="1">
    <location>
        <begin position="12"/>
        <end position="33"/>
    </location>
</feature>
<reference evidence="3" key="1">
    <citation type="submission" date="2016-10" db="EMBL/GenBank/DDBJ databases">
        <authorList>
            <person name="Varghese N."/>
        </authorList>
    </citation>
    <scope>NUCLEOTIDE SEQUENCE [LARGE SCALE GENOMIC DNA]</scope>
    <source>
        <strain evidence="3">ACV-9</strain>
    </source>
</reference>
<feature type="transmembrane region" description="Helical" evidence="1">
    <location>
        <begin position="210"/>
        <end position="230"/>
    </location>
</feature>
<protein>
    <recommendedName>
        <fullName evidence="4">Dolichyl-phosphate-mannose-protein mannosyltransferase</fullName>
    </recommendedName>
</protein>
<dbReference type="Proteomes" id="UP000182321">
    <property type="component" value="Unassembled WGS sequence"/>
</dbReference>
<feature type="transmembrane region" description="Helical" evidence="1">
    <location>
        <begin position="293"/>
        <end position="312"/>
    </location>
</feature>
<keyword evidence="1" id="KW-0812">Transmembrane</keyword>
<sequence length="570" mass="64516">MEETSKVGKIFRILVTIGIVVWAAFTLNTGFYVDENGLLTIYKGIYQGQHMFTDSWESLQTGGFLAWPLLALYYQVLSPLFLSLGINIGLVLYMRIVYMVVRGLIALYIFYTIKNTKYENSAYYAALFYFMFVVTWKNFSYKSYCEMAVMMIICFMIRYYETEKVHYFVLMGIACCVGILGYPTMIIMAVFIGCAIIFGMYQGQVPGKALVAFVITCFVIGGAFIIYLHLTSGLPQAISELQFLGDQDYEESVAVRLGKLLLSYAALAVVAYFPIVVINLIRKTRYFSEYAEAVILTIYWVAFLVGICLLKWDSVSNSRFVYACIILFFWLPYFLREKEKSSYTRIGAYNNTLGNDKGILWMMFTVSVAAQLIWCVSTNQDISVPGHMSVYAVIAVLIIAADDEMEMIGLVRFVIAAATFFLCFWVAEGNGGYSDVTKERWIVTEGELKGIALLPEDYMANQSVYNLVSQYVGEDDYLLVAFGSNSTGYLNSVAQQGTYSVYARTQKNTKLLDYYTMHPENMADYVLIDQSNVKYEAFREGETGLFLLNTYTQEIATDGNFVLLGRGDAQ</sequence>
<feature type="transmembrane region" description="Helical" evidence="1">
    <location>
        <begin position="261"/>
        <end position="281"/>
    </location>
</feature>
<feature type="transmembrane region" description="Helical" evidence="1">
    <location>
        <begin position="120"/>
        <end position="136"/>
    </location>
</feature>
<feature type="transmembrane region" description="Helical" evidence="1">
    <location>
        <begin position="64"/>
        <end position="84"/>
    </location>
</feature>
<keyword evidence="3" id="KW-1185">Reference proteome</keyword>
<name>A0A1H7H3D3_9FIRM</name>
<dbReference type="AlphaFoldDB" id="A0A1H7H3D3"/>
<feature type="transmembrane region" description="Helical" evidence="1">
    <location>
        <begin position="382"/>
        <end position="401"/>
    </location>
</feature>
<proteinExistence type="predicted"/>
<evidence type="ECO:0008006" key="4">
    <source>
        <dbReference type="Google" id="ProtNLM"/>
    </source>
</evidence>
<gene>
    <name evidence="2" type="ORF">SAMN02910377_00906</name>
</gene>
<keyword evidence="1" id="KW-0472">Membrane</keyword>
<feature type="transmembrane region" description="Helical" evidence="1">
    <location>
        <begin position="408"/>
        <end position="427"/>
    </location>
</feature>
<keyword evidence="1" id="KW-1133">Transmembrane helix</keyword>
<dbReference type="RefSeq" id="WP_074789685.1">
    <property type="nucleotide sequence ID" value="NZ_FNZX01000005.1"/>
</dbReference>
<dbReference type="EMBL" id="FNZX01000005">
    <property type="protein sequence ID" value="SEK44809.1"/>
    <property type="molecule type" value="Genomic_DNA"/>
</dbReference>
<feature type="transmembrane region" description="Helical" evidence="1">
    <location>
        <begin position="359"/>
        <end position="376"/>
    </location>
</feature>
<feature type="transmembrane region" description="Helical" evidence="1">
    <location>
        <begin position="166"/>
        <end position="198"/>
    </location>
</feature>
<feature type="transmembrane region" description="Helical" evidence="1">
    <location>
        <begin position="318"/>
        <end position="335"/>
    </location>
</feature>
<accession>A0A1H7H3D3</accession>
<evidence type="ECO:0000313" key="2">
    <source>
        <dbReference type="EMBL" id="SEK44809.1"/>
    </source>
</evidence>
<feature type="transmembrane region" description="Helical" evidence="1">
    <location>
        <begin position="96"/>
        <end position="114"/>
    </location>
</feature>
<evidence type="ECO:0000313" key="3">
    <source>
        <dbReference type="Proteomes" id="UP000182321"/>
    </source>
</evidence>
<organism evidence="2 3">
    <name type="scientific">Pseudobutyrivibrio ruminis</name>
    <dbReference type="NCBI Taxonomy" id="46206"/>
    <lineage>
        <taxon>Bacteria</taxon>
        <taxon>Bacillati</taxon>
        <taxon>Bacillota</taxon>
        <taxon>Clostridia</taxon>
        <taxon>Lachnospirales</taxon>
        <taxon>Lachnospiraceae</taxon>
        <taxon>Pseudobutyrivibrio</taxon>
    </lineage>
</organism>